<evidence type="ECO:0000256" key="3">
    <source>
        <dbReference type="ARBA" id="ARBA00022692"/>
    </source>
</evidence>
<keyword evidence="5 6" id="KW-0472">Membrane</keyword>
<gene>
    <name evidence="7" type="ORF">SAMN05192532_102290</name>
</gene>
<evidence type="ECO:0000256" key="4">
    <source>
        <dbReference type="ARBA" id="ARBA00022989"/>
    </source>
</evidence>
<evidence type="ECO:0000313" key="7">
    <source>
        <dbReference type="EMBL" id="SFE55250.1"/>
    </source>
</evidence>
<dbReference type="GO" id="GO:0005886">
    <property type="term" value="C:plasma membrane"/>
    <property type="evidence" value="ECO:0007669"/>
    <property type="project" value="UniProtKB-SubCell"/>
</dbReference>
<feature type="transmembrane region" description="Helical" evidence="6">
    <location>
        <begin position="50"/>
        <end position="75"/>
    </location>
</feature>
<dbReference type="Proteomes" id="UP000199516">
    <property type="component" value="Unassembled WGS sequence"/>
</dbReference>
<evidence type="ECO:0000313" key="8">
    <source>
        <dbReference type="Proteomes" id="UP000199516"/>
    </source>
</evidence>
<dbReference type="AlphaFoldDB" id="A0A1I2BJ72"/>
<evidence type="ECO:0000256" key="1">
    <source>
        <dbReference type="ARBA" id="ARBA00004651"/>
    </source>
</evidence>
<feature type="transmembrane region" description="Helical" evidence="6">
    <location>
        <begin position="303"/>
        <end position="324"/>
    </location>
</feature>
<dbReference type="RefSeq" id="WP_091658643.1">
    <property type="nucleotide sequence ID" value="NZ_FONT01000002.1"/>
</dbReference>
<protein>
    <submittedName>
        <fullName evidence="7">Membrane protein involved in the export of O-antigen and teichoic acid</fullName>
    </submittedName>
</protein>
<keyword evidence="4 6" id="KW-1133">Transmembrane helix</keyword>
<keyword evidence="8" id="KW-1185">Reference proteome</keyword>
<dbReference type="Pfam" id="PF13440">
    <property type="entry name" value="Polysacc_synt_3"/>
    <property type="match status" value="1"/>
</dbReference>
<feature type="transmembrane region" description="Helical" evidence="6">
    <location>
        <begin position="87"/>
        <end position="107"/>
    </location>
</feature>
<reference evidence="7 8" key="1">
    <citation type="submission" date="2016-10" db="EMBL/GenBank/DDBJ databases">
        <authorList>
            <person name="de Groot N.N."/>
        </authorList>
    </citation>
    <scope>NUCLEOTIDE SEQUENCE [LARGE SCALE GENOMIC DNA]</scope>
    <source>
        <strain evidence="7 8">DSM 23995</strain>
    </source>
</reference>
<dbReference type="PANTHER" id="PTHR30250">
    <property type="entry name" value="PST FAMILY PREDICTED COLANIC ACID TRANSPORTER"/>
    <property type="match status" value="1"/>
</dbReference>
<feature type="transmembrane region" description="Helical" evidence="6">
    <location>
        <begin position="119"/>
        <end position="139"/>
    </location>
</feature>
<feature type="transmembrane region" description="Helical" evidence="6">
    <location>
        <begin position="12"/>
        <end position="38"/>
    </location>
</feature>
<evidence type="ECO:0000256" key="2">
    <source>
        <dbReference type="ARBA" id="ARBA00022475"/>
    </source>
</evidence>
<feature type="transmembrane region" description="Helical" evidence="6">
    <location>
        <begin position="180"/>
        <end position="199"/>
    </location>
</feature>
<dbReference type="EMBL" id="FONT01000002">
    <property type="protein sequence ID" value="SFE55250.1"/>
    <property type="molecule type" value="Genomic_DNA"/>
</dbReference>
<proteinExistence type="predicted"/>
<evidence type="ECO:0000256" key="5">
    <source>
        <dbReference type="ARBA" id="ARBA00023136"/>
    </source>
</evidence>
<keyword evidence="3 6" id="KW-0812">Transmembrane</keyword>
<comment type="subcellular location">
    <subcellularLocation>
        <location evidence="1">Cell membrane</location>
        <topology evidence="1">Multi-pass membrane protein</topology>
    </subcellularLocation>
</comment>
<feature type="transmembrane region" description="Helical" evidence="6">
    <location>
        <begin position="344"/>
        <end position="361"/>
    </location>
</feature>
<evidence type="ECO:0000256" key="6">
    <source>
        <dbReference type="SAM" id="Phobius"/>
    </source>
</evidence>
<sequence>MKRKIIKLSSSPFIKNVIILSTGTVAAQAISILLIPIITRLYGPEAYGMMGVFVAITGIVSPIAALTYPFAIVLPKDDKDAQGLLRLSLYISLGIATLTLFILFFNKQLIVSFFNIEEVAPYLYLIPLVILFAGLYQVTEQWLIRTKQFGITAKVTFAQSLLMNGGKAGIGYIYPAGTVLIIMSALGSGLRAFLMIFLLRKSRNKISFQFFKGDSIKGLANKYKDFPIFRAPQVFINGISDNLPVVLLSSFFGPASVGFYTLGRTVLAIPSTLIGKSIGDVFYPRISEAAHSGENLTKIIKKAVFALGAIGIVPFGIIIIWGPWLFNLVFGAEWGVAGEYARWISIWLFFKFAYQPCIKALPVLSAQDIHLKFTFLNLIIQSIVILLGYYIFSNDLIVIALFGVSGAVLCVILIIITLHISEKFDEYKRVS</sequence>
<feature type="transmembrane region" description="Helical" evidence="6">
    <location>
        <begin position="373"/>
        <end position="392"/>
    </location>
</feature>
<dbReference type="OrthoDB" id="109075at2"/>
<dbReference type="InterPro" id="IPR050833">
    <property type="entry name" value="Poly_Biosynth_Transport"/>
</dbReference>
<organism evidence="7 8">
    <name type="scientific">Alteribacillus iranensis</name>
    <dbReference type="NCBI Taxonomy" id="930128"/>
    <lineage>
        <taxon>Bacteria</taxon>
        <taxon>Bacillati</taxon>
        <taxon>Bacillota</taxon>
        <taxon>Bacilli</taxon>
        <taxon>Bacillales</taxon>
        <taxon>Bacillaceae</taxon>
        <taxon>Alteribacillus</taxon>
    </lineage>
</organism>
<feature type="transmembrane region" description="Helical" evidence="6">
    <location>
        <begin position="151"/>
        <end position="174"/>
    </location>
</feature>
<feature type="transmembrane region" description="Helical" evidence="6">
    <location>
        <begin position="398"/>
        <end position="420"/>
    </location>
</feature>
<dbReference type="PANTHER" id="PTHR30250:SF28">
    <property type="entry name" value="POLYSACCHARIDE BIOSYNTHESIS PROTEIN"/>
    <property type="match status" value="1"/>
</dbReference>
<name>A0A1I2BJ72_9BACI</name>
<keyword evidence="2" id="KW-1003">Cell membrane</keyword>
<dbReference type="STRING" id="930128.SAMN05192532_102290"/>
<accession>A0A1I2BJ72</accession>